<comment type="caution">
    <text evidence="3">The sequence shown here is derived from an EMBL/GenBank/DDBJ whole genome shotgun (WGS) entry which is preliminary data.</text>
</comment>
<evidence type="ECO:0000256" key="1">
    <source>
        <dbReference type="SAM" id="Coils"/>
    </source>
</evidence>
<keyword evidence="4" id="KW-1185">Reference proteome</keyword>
<dbReference type="RefSeq" id="WP_067594293.1">
    <property type="nucleotide sequence ID" value="NZ_JAAGNC010000188.1"/>
</dbReference>
<feature type="compositionally biased region" description="Low complexity" evidence="2">
    <location>
        <begin position="1"/>
        <end position="18"/>
    </location>
</feature>
<feature type="compositionally biased region" description="Pro residues" evidence="2">
    <location>
        <begin position="19"/>
        <end position="39"/>
    </location>
</feature>
<evidence type="ECO:0008006" key="5">
    <source>
        <dbReference type="Google" id="ProtNLM"/>
    </source>
</evidence>
<feature type="compositionally biased region" description="Low complexity" evidence="2">
    <location>
        <begin position="119"/>
        <end position="128"/>
    </location>
</feature>
<dbReference type="Proteomes" id="UP000470404">
    <property type="component" value="Unassembled WGS sequence"/>
</dbReference>
<feature type="coiled-coil region" evidence="1">
    <location>
        <begin position="43"/>
        <end position="77"/>
    </location>
</feature>
<name>A0ABX0C101_9PSEU</name>
<reference evidence="3 4" key="1">
    <citation type="submission" date="2020-01" db="EMBL/GenBank/DDBJ databases">
        <title>Insect and environment-associated Actinomycetes.</title>
        <authorList>
            <person name="Currrie C."/>
            <person name="Chevrette M."/>
            <person name="Carlson C."/>
            <person name="Stubbendieck R."/>
            <person name="Wendt-Pienkowski E."/>
        </authorList>
    </citation>
    <scope>NUCLEOTIDE SEQUENCE [LARGE SCALE GENOMIC DNA]</scope>
    <source>
        <strain evidence="3 4">SID8386</strain>
    </source>
</reference>
<evidence type="ECO:0000313" key="4">
    <source>
        <dbReference type="Proteomes" id="UP000470404"/>
    </source>
</evidence>
<organism evidence="3 4">
    <name type="scientific">Amycolatopsis rubida</name>
    <dbReference type="NCBI Taxonomy" id="112413"/>
    <lineage>
        <taxon>Bacteria</taxon>
        <taxon>Bacillati</taxon>
        <taxon>Actinomycetota</taxon>
        <taxon>Actinomycetes</taxon>
        <taxon>Pseudonocardiales</taxon>
        <taxon>Pseudonocardiaceae</taxon>
        <taxon>Amycolatopsis</taxon>
    </lineage>
</organism>
<feature type="region of interest" description="Disordered" evidence="2">
    <location>
        <begin position="119"/>
        <end position="157"/>
    </location>
</feature>
<accession>A0ABX0C101</accession>
<keyword evidence="1" id="KW-0175">Coiled coil</keyword>
<gene>
    <name evidence="3" type="ORF">G3I59_36745</name>
</gene>
<proteinExistence type="predicted"/>
<dbReference type="EMBL" id="JAAGNC010000188">
    <property type="protein sequence ID" value="NEC60999.1"/>
    <property type="molecule type" value="Genomic_DNA"/>
</dbReference>
<feature type="region of interest" description="Disordered" evidence="2">
    <location>
        <begin position="1"/>
        <end position="40"/>
    </location>
</feature>
<evidence type="ECO:0000313" key="3">
    <source>
        <dbReference type="EMBL" id="NEC60999.1"/>
    </source>
</evidence>
<evidence type="ECO:0000256" key="2">
    <source>
        <dbReference type="SAM" id="MobiDB-lite"/>
    </source>
</evidence>
<sequence>MPEAPAAEPAQAAAVPADPATPVPPVAAQPEPAAEPPAEPAELATLREQAEQLTEQAAAAKQRAEAAELDLARLTVIRTAQLPDALAARLNGATAEELTADAAELAGVISALVTTAAPPARTATGRPPVEALRPAASAPAEPVEDTPEQISRLVWGK</sequence>
<protein>
    <recommendedName>
        <fullName evidence="5">Scaffolding protein</fullName>
    </recommendedName>
</protein>